<dbReference type="AlphaFoldDB" id="A0A0F9GUE4"/>
<dbReference type="InterPro" id="IPR049539">
    <property type="entry name" value="SPL"/>
</dbReference>
<comment type="caution">
    <text evidence="1">The sequence shown here is derived from an EMBL/GenBank/DDBJ whole genome shotgun (WGS) entry which is preliminary data.</text>
</comment>
<dbReference type="GO" id="GO:1904047">
    <property type="term" value="F:S-adenosyl-L-methionine binding"/>
    <property type="evidence" value="ECO:0007669"/>
    <property type="project" value="TreeGrafter"/>
</dbReference>
<dbReference type="GO" id="GO:0051539">
    <property type="term" value="F:4 iron, 4 sulfur cluster binding"/>
    <property type="evidence" value="ECO:0007669"/>
    <property type="project" value="TreeGrafter"/>
</dbReference>
<organism evidence="1">
    <name type="scientific">marine sediment metagenome</name>
    <dbReference type="NCBI Taxonomy" id="412755"/>
    <lineage>
        <taxon>unclassified sequences</taxon>
        <taxon>metagenomes</taxon>
        <taxon>ecological metagenomes</taxon>
    </lineage>
</organism>
<evidence type="ECO:0008006" key="2">
    <source>
        <dbReference type="Google" id="ProtNLM"/>
    </source>
</evidence>
<reference evidence="1" key="1">
    <citation type="journal article" date="2015" name="Nature">
        <title>Complex archaea that bridge the gap between prokaryotes and eukaryotes.</title>
        <authorList>
            <person name="Spang A."/>
            <person name="Saw J.H."/>
            <person name="Jorgensen S.L."/>
            <person name="Zaremba-Niedzwiedzka K."/>
            <person name="Martijn J."/>
            <person name="Lind A.E."/>
            <person name="van Eijk R."/>
            <person name="Schleper C."/>
            <person name="Guy L."/>
            <person name="Ettema T.J."/>
        </authorList>
    </citation>
    <scope>NUCLEOTIDE SEQUENCE</scope>
</reference>
<dbReference type="Pfam" id="PF20903">
    <property type="entry name" value="SPL"/>
    <property type="match status" value="1"/>
</dbReference>
<gene>
    <name evidence="1" type="ORF">LCGC14_1784980</name>
</gene>
<dbReference type="Gene3D" id="3.80.30.30">
    <property type="match status" value="1"/>
</dbReference>
<dbReference type="GO" id="GO:0003913">
    <property type="term" value="F:DNA photolyase activity"/>
    <property type="evidence" value="ECO:0007669"/>
    <property type="project" value="TreeGrafter"/>
</dbReference>
<dbReference type="EMBL" id="LAZR01016949">
    <property type="protein sequence ID" value="KKM02384.1"/>
    <property type="molecule type" value="Genomic_DNA"/>
</dbReference>
<evidence type="ECO:0000313" key="1">
    <source>
        <dbReference type="EMBL" id="KKM02384.1"/>
    </source>
</evidence>
<dbReference type="PANTHER" id="PTHR37822">
    <property type="entry name" value="SPORE PHOTOPRODUCT LYASE-RELATED"/>
    <property type="match status" value="1"/>
</dbReference>
<dbReference type="PANTHER" id="PTHR37822:SF2">
    <property type="entry name" value="SPORE PHOTOPRODUCT LYASE"/>
    <property type="match status" value="1"/>
</dbReference>
<sequence length="427" mass="48906">MYDLKPKGIFAHKRVFANGRAVARMNRMLDALGVREADVPRVDLRDLDDIIEVSGATEDLATEDVIGGGHGRIRQGHLKQAHDPVILFNTYAWDESQRLAPTRELKNPHARRLQDALCGAGEESAYNRRDLLTPSAPHYVCQGGWGIHTLGGCVHKCDYCGQGFIVNIMLDIEEFCEHLARMFAERPEQLLYRYDLHSDILAFEPEYGACEVLAKCFAEHDKYLLLYTRSDNVGFLADLPYRKHVLINWTLSMDTQARVIERDSPSLDERIEAMRFCQEQGYVVRAGFSPIIPIADWRRETTDMLERLFSKVKPEVLRAWVLSMMEAAEFEKMFDASIMDQDHMRRMREEAQALAGMHQAPFPLDVRAEIYAHYLDEARRISPESPFALCTEDPKLWEMLGSRLAMSRENMFCCCGGLSVPGTWPRR</sequence>
<proteinExistence type="predicted"/>
<dbReference type="GO" id="GO:0042601">
    <property type="term" value="C:endospore-forming forespore"/>
    <property type="evidence" value="ECO:0007669"/>
    <property type="project" value="TreeGrafter"/>
</dbReference>
<name>A0A0F9GUE4_9ZZZZ</name>
<protein>
    <recommendedName>
        <fullName evidence="2">Radical SAM core domain-containing protein</fullName>
    </recommendedName>
</protein>
<accession>A0A0F9GUE4</accession>